<dbReference type="AlphaFoldDB" id="A0A1E2V8V9"/>
<dbReference type="PANTHER" id="PTHR39330">
    <property type="entry name" value="ETHANOLAMINE AMMONIA-LYASE LIGHT CHAIN"/>
    <property type="match status" value="1"/>
</dbReference>
<comment type="function">
    <text evidence="5">Catalyzes the deamination of various vicinal amino-alcohols to oxo compounds. Allows this organism to utilize ethanolamine as the sole source of nitrogen and carbon in the presence of external vitamin B12.</text>
</comment>
<dbReference type="GO" id="GO:0046336">
    <property type="term" value="P:ethanolamine catabolic process"/>
    <property type="evidence" value="ECO:0007669"/>
    <property type="project" value="UniProtKB-UniRule"/>
</dbReference>
<dbReference type="PANTHER" id="PTHR39330:SF1">
    <property type="entry name" value="ETHANOLAMINE AMMONIA-LYASE SMALL SUBUNIT"/>
    <property type="match status" value="1"/>
</dbReference>
<dbReference type="STRING" id="197479.BFW38_05580"/>
<dbReference type="Proteomes" id="UP000094291">
    <property type="component" value="Unassembled WGS sequence"/>
</dbReference>
<evidence type="ECO:0000256" key="4">
    <source>
        <dbReference type="ARBA" id="ARBA00024446"/>
    </source>
</evidence>
<dbReference type="GO" id="GO:0006520">
    <property type="term" value="P:amino acid metabolic process"/>
    <property type="evidence" value="ECO:0007669"/>
    <property type="project" value="InterPro"/>
</dbReference>
<dbReference type="EMBL" id="MDTQ01000001">
    <property type="protein sequence ID" value="ODC03095.1"/>
    <property type="molecule type" value="Genomic_DNA"/>
</dbReference>
<evidence type="ECO:0000256" key="1">
    <source>
        <dbReference type="ARBA" id="ARBA00022628"/>
    </source>
</evidence>
<keyword evidence="2 5" id="KW-0456">Lyase</keyword>
<evidence type="ECO:0000256" key="5">
    <source>
        <dbReference type="HAMAP-Rule" id="MF_00601"/>
    </source>
</evidence>
<evidence type="ECO:0000313" key="7">
    <source>
        <dbReference type="EMBL" id="ODC03095.1"/>
    </source>
</evidence>
<dbReference type="GO" id="GO:0031419">
    <property type="term" value="F:cobalamin binding"/>
    <property type="evidence" value="ECO:0007669"/>
    <property type="project" value="UniProtKB-UniRule"/>
</dbReference>
<reference evidence="7 8" key="1">
    <citation type="submission" date="2016-08" db="EMBL/GenBank/DDBJ databases">
        <authorList>
            <person name="Seilhamer J.J."/>
        </authorList>
    </citation>
    <scope>NUCLEOTIDE SEQUENCE [LARGE SCALE GENOMIC DNA]</scope>
    <source>
        <strain evidence="7 8">PH27A</strain>
    </source>
</reference>
<feature type="region of interest" description="Disordered" evidence="6">
    <location>
        <begin position="1"/>
        <end position="25"/>
    </location>
</feature>
<keyword evidence="1 5" id="KW-0846">Cobalamin</keyword>
<feature type="binding site" evidence="5">
    <location>
        <position position="173"/>
    </location>
    <ligand>
        <name>adenosylcob(III)alamin</name>
        <dbReference type="ChEBI" id="CHEBI:18408"/>
    </ligand>
</feature>
<evidence type="ECO:0000256" key="3">
    <source>
        <dbReference type="ARBA" id="ARBA00023285"/>
    </source>
</evidence>
<dbReference type="InterPro" id="IPR042255">
    <property type="entry name" value="EutC_N"/>
</dbReference>
<dbReference type="PIRSF" id="PIRSF018982">
    <property type="entry name" value="EutC"/>
    <property type="match status" value="1"/>
</dbReference>
<dbReference type="Gene3D" id="3.40.50.11240">
    <property type="entry name" value="Ethanolamine ammonia-lyase light chain (EutC)"/>
    <property type="match status" value="1"/>
</dbReference>
<dbReference type="InterPro" id="IPR009246">
    <property type="entry name" value="EutC"/>
</dbReference>
<comment type="cofactor">
    <cofactor evidence="5">
        <name>adenosylcob(III)alamin</name>
        <dbReference type="ChEBI" id="CHEBI:18408"/>
    </cofactor>
    <text evidence="5">Binds between the large and small subunits.</text>
</comment>
<dbReference type="NCBIfam" id="NF003971">
    <property type="entry name" value="PRK05465.1"/>
    <property type="match status" value="1"/>
</dbReference>
<dbReference type="OrthoDB" id="114248at2"/>
<dbReference type="HAMAP" id="MF_00601">
    <property type="entry name" value="EutC"/>
    <property type="match status" value="1"/>
</dbReference>
<feature type="binding site" evidence="5">
    <location>
        <position position="194"/>
    </location>
    <ligand>
        <name>adenosylcob(III)alamin</name>
        <dbReference type="ChEBI" id="CHEBI:18408"/>
    </ligand>
</feature>
<proteinExistence type="inferred from homology"/>
<comment type="subcellular location">
    <subcellularLocation>
        <location evidence="5">Bacterial microcompartment</location>
    </subcellularLocation>
</comment>
<comment type="caution">
    <text evidence="7">The sequence shown here is derived from an EMBL/GenBank/DDBJ whole genome shotgun (WGS) entry which is preliminary data.</text>
</comment>
<protein>
    <recommendedName>
        <fullName evidence="5">Ethanolamine ammonia-lyase small subunit</fullName>
        <shortName evidence="5">EAL small subunit</shortName>
        <ecNumber evidence="5">4.3.1.7</ecNumber>
    </recommendedName>
</protein>
<accession>A0A1E2V8V9</accession>
<dbReference type="Pfam" id="PF05985">
    <property type="entry name" value="EutC"/>
    <property type="match status" value="1"/>
</dbReference>
<dbReference type="UniPathway" id="UPA00560"/>
<dbReference type="GO" id="GO:0008851">
    <property type="term" value="F:ethanolamine ammonia-lyase activity"/>
    <property type="evidence" value="ECO:0007669"/>
    <property type="project" value="UniProtKB-UniRule"/>
</dbReference>
<dbReference type="InterPro" id="IPR042251">
    <property type="entry name" value="EutC_C"/>
</dbReference>
<evidence type="ECO:0000256" key="2">
    <source>
        <dbReference type="ARBA" id="ARBA00023239"/>
    </source>
</evidence>
<evidence type="ECO:0000256" key="6">
    <source>
        <dbReference type="SAM" id="MobiDB-lite"/>
    </source>
</evidence>
<comment type="catalytic activity">
    <reaction evidence="5">
        <text>ethanolamine = acetaldehyde + NH4(+)</text>
        <dbReference type="Rhea" id="RHEA:15313"/>
        <dbReference type="ChEBI" id="CHEBI:15343"/>
        <dbReference type="ChEBI" id="CHEBI:28938"/>
        <dbReference type="ChEBI" id="CHEBI:57603"/>
        <dbReference type="EC" id="4.3.1.7"/>
    </reaction>
</comment>
<feature type="binding site" evidence="5">
    <location>
        <position position="223"/>
    </location>
    <ligand>
        <name>adenosylcob(III)alamin</name>
        <dbReference type="ChEBI" id="CHEBI:18408"/>
    </ligand>
</feature>
<keyword evidence="4 5" id="KW-1283">Bacterial microcompartment</keyword>
<dbReference type="RefSeq" id="WP_068997490.1">
    <property type="nucleotide sequence ID" value="NZ_MDTQ01000001.1"/>
</dbReference>
<keyword evidence="8" id="KW-1185">Reference proteome</keyword>
<gene>
    <name evidence="5" type="primary">eutC</name>
    <name evidence="7" type="ORF">BFW38_05580</name>
</gene>
<dbReference type="Gene3D" id="1.10.30.40">
    <property type="entry name" value="Ethanolamine ammonia-lyase light chain (EutC), N-terminal domain"/>
    <property type="match status" value="1"/>
</dbReference>
<comment type="subunit">
    <text evidence="5">The basic unit is a heterodimer which dimerizes to form tetramers. The heterotetramers trimerize; 6 large subunits form a core ring with 6 small subunits projecting outwards.</text>
</comment>
<sequence>MTKHITAQPSAKADHASPVTPNPWSRLKHYTDARIGLGRAGHSLPTEAHLTFQLDHARARDAVHQPLDIEALSTLINERQHRAIPLHSAARDRAEYLKRPDLGRRLSDEAIQHLDQYRDTHREDCDIALIIADGLSARAIHDNIAPMLDTLLPRISEQGWKLGPITVVEQGRVAIGDPIGEKLKARMSIIMIGERPGLSSPDSLGIYFTWAPHSGRRDSERNCISNIRPAGQSYAAATDLLIYLMLEAERRQLSGVQLKDDSIVDSQLGDGRQGNLLLPH</sequence>
<comment type="similarity">
    <text evidence="5">Belongs to the EutC family.</text>
</comment>
<dbReference type="GO" id="GO:0031471">
    <property type="term" value="C:ethanolamine degradation polyhedral organelle"/>
    <property type="evidence" value="ECO:0007669"/>
    <property type="project" value="UniProtKB-UniRule"/>
</dbReference>
<dbReference type="EC" id="4.3.1.7" evidence="5"/>
<dbReference type="GO" id="GO:0009350">
    <property type="term" value="C:ethanolamine ammonia-lyase complex"/>
    <property type="evidence" value="ECO:0007669"/>
    <property type="project" value="UniProtKB-UniRule"/>
</dbReference>
<comment type="pathway">
    <text evidence="5">Amine and polyamine degradation; ethanolamine degradation.</text>
</comment>
<name>A0A1E2V8V9_9GAMM</name>
<organism evidence="7 8">
    <name type="scientific">Terasakiispira papahanaumokuakeensis</name>
    <dbReference type="NCBI Taxonomy" id="197479"/>
    <lineage>
        <taxon>Bacteria</taxon>
        <taxon>Pseudomonadati</taxon>
        <taxon>Pseudomonadota</taxon>
        <taxon>Gammaproteobacteria</taxon>
        <taxon>Oceanospirillales</taxon>
        <taxon>Terasakiispira</taxon>
    </lineage>
</organism>
<evidence type="ECO:0000313" key="8">
    <source>
        <dbReference type="Proteomes" id="UP000094291"/>
    </source>
</evidence>
<keyword evidence="3 5" id="KW-0170">Cobalt</keyword>